<reference evidence="2" key="1">
    <citation type="journal article" date="1997" name="Nucleic Acids Res.">
        <title>tRNAscan-SE: a program for improved detection of transfer RNA genes in genomic sequence.</title>
        <authorList>
            <person name="Lowe T.M."/>
            <person name="Eddy S.R."/>
        </authorList>
    </citation>
    <scope>NUCLEOTIDE SEQUENCE [LARGE SCALE GENOMIC DNA]</scope>
</reference>
<dbReference type="RefSeq" id="XP_017870239.1">
    <property type="nucleotide sequence ID" value="XM_018014750.1"/>
</dbReference>
<proteinExistence type="predicted"/>
<evidence type="ECO:0000256" key="1">
    <source>
        <dbReference type="SAM" id="MobiDB-lite"/>
    </source>
</evidence>
<evidence type="ECO:0000313" key="3">
    <source>
        <dbReference type="RefSeq" id="XP_017870239.1"/>
    </source>
</evidence>
<reference evidence="3" key="3">
    <citation type="submission" date="2025-08" db="UniProtKB">
        <authorList>
            <consortium name="RefSeq"/>
        </authorList>
    </citation>
    <scope>IDENTIFICATION</scope>
    <source>
        <tissue evidence="3">Whole organism</tissue>
    </source>
</reference>
<protein>
    <submittedName>
        <fullName evidence="3">Uncharacterized protein LOC108618659</fullName>
    </submittedName>
</protein>
<dbReference type="GeneID" id="108618659"/>
<gene>
    <name evidence="3" type="primary">LOC108618659</name>
</gene>
<reference evidence="2" key="2">
    <citation type="journal article" date="2016" name="G3 (Bethesda)">
        <title>Genome Evolution in Three Species of Cactophilic Drosophila.</title>
        <authorList>
            <person name="Sanchez-Flores A."/>
            <person name="Penazola F."/>
            <person name="Carpinteyro-Ponce J."/>
            <person name="Nazario-Yepiz N."/>
            <person name="Abreu-Goodger C."/>
            <person name="Machado C.A."/>
            <person name="Markow T.A."/>
        </authorList>
    </citation>
    <scope>NUCLEOTIDE SEQUENCE [LARGE SCALE GENOMIC DNA]</scope>
</reference>
<organism evidence="2 3">
    <name type="scientific">Drosophila arizonae</name>
    <name type="common">Fruit fly</name>
    <dbReference type="NCBI Taxonomy" id="7263"/>
    <lineage>
        <taxon>Eukaryota</taxon>
        <taxon>Metazoa</taxon>
        <taxon>Ecdysozoa</taxon>
        <taxon>Arthropoda</taxon>
        <taxon>Hexapoda</taxon>
        <taxon>Insecta</taxon>
        <taxon>Pterygota</taxon>
        <taxon>Neoptera</taxon>
        <taxon>Endopterygota</taxon>
        <taxon>Diptera</taxon>
        <taxon>Brachycera</taxon>
        <taxon>Muscomorpha</taxon>
        <taxon>Ephydroidea</taxon>
        <taxon>Drosophilidae</taxon>
        <taxon>Drosophila</taxon>
    </lineage>
</organism>
<accession>A0ABM1PSQ3</accession>
<keyword evidence="2" id="KW-1185">Reference proteome</keyword>
<name>A0ABM1PSQ3_DROAR</name>
<feature type="compositionally biased region" description="Basic residues" evidence="1">
    <location>
        <begin position="103"/>
        <end position="115"/>
    </location>
</feature>
<feature type="region of interest" description="Disordered" evidence="1">
    <location>
        <begin position="91"/>
        <end position="115"/>
    </location>
</feature>
<evidence type="ECO:0000313" key="2">
    <source>
        <dbReference type="Proteomes" id="UP000694904"/>
    </source>
</evidence>
<sequence length="115" mass="13315">MKKKWHQLFELVKNLNLFLNQKGNNSIESNAFGEQEMSIDQASCSMVYRTAGRTSNRKRNLAVHFDTTQLQLPEVIRPRYLSSTRLALPSKGKRISTLTPTKLTRKKKHNMSPRQ</sequence>
<dbReference type="Proteomes" id="UP000694904">
    <property type="component" value="Chromosome X"/>
</dbReference>